<dbReference type="STRING" id="474950.SAMN05421771_2002"/>
<dbReference type="PANTHER" id="PTHR11662:SF285">
    <property type="entry name" value="HEXURONATE TRANSPORTER"/>
    <property type="match status" value="1"/>
</dbReference>
<evidence type="ECO:0000256" key="5">
    <source>
        <dbReference type="SAM" id="Phobius"/>
    </source>
</evidence>
<feature type="transmembrane region" description="Helical" evidence="5">
    <location>
        <begin position="414"/>
        <end position="438"/>
    </location>
</feature>
<comment type="subcellular location">
    <subcellularLocation>
        <location evidence="1">Membrane</location>
        <topology evidence="1">Multi-pass membrane protein</topology>
    </subcellularLocation>
</comment>
<proteinExistence type="predicted"/>
<feature type="transmembrane region" description="Helical" evidence="5">
    <location>
        <begin position="251"/>
        <end position="269"/>
    </location>
</feature>
<evidence type="ECO:0000259" key="6">
    <source>
        <dbReference type="PROSITE" id="PS50850"/>
    </source>
</evidence>
<keyword evidence="2 5" id="KW-0812">Transmembrane</keyword>
<reference evidence="7 8" key="1">
    <citation type="submission" date="2016-10" db="EMBL/GenBank/DDBJ databases">
        <authorList>
            <person name="de Groot N.N."/>
        </authorList>
    </citation>
    <scope>NUCLEOTIDE SEQUENCE [LARGE SCALE GENOMIC DNA]</scope>
    <source>
        <strain evidence="7 8">DSM 21001</strain>
    </source>
</reference>
<keyword evidence="8" id="KW-1185">Reference proteome</keyword>
<feature type="transmembrane region" description="Helical" evidence="5">
    <location>
        <begin position="386"/>
        <end position="408"/>
    </location>
</feature>
<dbReference type="Pfam" id="PF07690">
    <property type="entry name" value="MFS_1"/>
    <property type="match status" value="1"/>
</dbReference>
<evidence type="ECO:0000256" key="4">
    <source>
        <dbReference type="ARBA" id="ARBA00023136"/>
    </source>
</evidence>
<dbReference type="AlphaFoldDB" id="A0A1I6M7U3"/>
<dbReference type="PROSITE" id="PS50850">
    <property type="entry name" value="MFS"/>
    <property type="match status" value="1"/>
</dbReference>
<dbReference type="GO" id="GO:0016020">
    <property type="term" value="C:membrane"/>
    <property type="evidence" value="ECO:0007669"/>
    <property type="project" value="UniProtKB-SubCell"/>
</dbReference>
<feature type="domain" description="Major facilitator superfamily (MFS) profile" evidence="6">
    <location>
        <begin position="27"/>
        <end position="442"/>
    </location>
</feature>
<feature type="transmembrane region" description="Helical" evidence="5">
    <location>
        <begin position="289"/>
        <end position="314"/>
    </location>
</feature>
<feature type="transmembrane region" description="Helical" evidence="5">
    <location>
        <begin position="326"/>
        <end position="346"/>
    </location>
</feature>
<dbReference type="Proteomes" id="UP000199024">
    <property type="component" value="Unassembled WGS sequence"/>
</dbReference>
<dbReference type="GO" id="GO:0015134">
    <property type="term" value="F:hexuronate transmembrane transporter activity"/>
    <property type="evidence" value="ECO:0007669"/>
    <property type="project" value="TreeGrafter"/>
</dbReference>
<evidence type="ECO:0000313" key="8">
    <source>
        <dbReference type="Proteomes" id="UP000199024"/>
    </source>
</evidence>
<dbReference type="OrthoDB" id="9773404at2"/>
<dbReference type="EMBL" id="FOZL01000001">
    <property type="protein sequence ID" value="SFS11678.1"/>
    <property type="molecule type" value="Genomic_DNA"/>
</dbReference>
<dbReference type="PANTHER" id="PTHR11662">
    <property type="entry name" value="SOLUTE CARRIER FAMILY 17"/>
    <property type="match status" value="1"/>
</dbReference>
<protein>
    <submittedName>
        <fullName evidence="7">MFS transporter, ACS family, hexuronate transporter</fullName>
    </submittedName>
</protein>
<evidence type="ECO:0000313" key="7">
    <source>
        <dbReference type="EMBL" id="SFS11678.1"/>
    </source>
</evidence>
<evidence type="ECO:0000256" key="1">
    <source>
        <dbReference type="ARBA" id="ARBA00004141"/>
    </source>
</evidence>
<dbReference type="RefSeq" id="WP_089838901.1">
    <property type="nucleotide sequence ID" value="NZ_FOZL01000001.1"/>
</dbReference>
<feature type="transmembrane region" description="Helical" evidence="5">
    <location>
        <begin position="190"/>
        <end position="213"/>
    </location>
</feature>
<sequence length="450" mass="48304">MSSKTVSLPPSGYTQDAPAAPSTRWFVCALLFAATTINYMDRNVFGYIEPMLHDAAFMGWNHAADKFHQPVFDNNFGNVLIYFQIAYGLGFLFAGRIIDKLGTKVGYAIAILIWGISSMGHSLVTSVLGFCIARIFLGIGESGNFPAAIKAVAEWFPTAERAKAVGIFNSGSNASALVAPALVAFVTAKYGWQAAFITTGSLGMLWLVVWLLFPYNRLRRGSTETQANLAPVLSGANSGLKFYLRLFSTPGLYAFCVGKGLTDGVWWFYLFYLPQFLNRNYGLSLKDAYWYIVTVYLVSSVGSIAGGSLSGWRMNRGASVNGGRKFAMALMAVCVIPVVFVPHMSALFPSNAWPATLLIALAAAAHQGWSANLFSTPADMFPSSAVSTVVGLGGAAGAIGGAIFTYIVKKNLSLHQLLVFSMAAGAYVVALAIFQLLVPKLGARKEMVEA</sequence>
<dbReference type="InterPro" id="IPR011701">
    <property type="entry name" value="MFS"/>
</dbReference>
<feature type="transmembrane region" description="Helical" evidence="5">
    <location>
        <begin position="79"/>
        <end position="98"/>
    </location>
</feature>
<dbReference type="SUPFAM" id="SSF103473">
    <property type="entry name" value="MFS general substrate transporter"/>
    <property type="match status" value="1"/>
</dbReference>
<dbReference type="InterPro" id="IPR036259">
    <property type="entry name" value="MFS_trans_sf"/>
</dbReference>
<organism evidence="7 8">
    <name type="scientific">Granulicella pectinivorans</name>
    <dbReference type="NCBI Taxonomy" id="474950"/>
    <lineage>
        <taxon>Bacteria</taxon>
        <taxon>Pseudomonadati</taxon>
        <taxon>Acidobacteriota</taxon>
        <taxon>Terriglobia</taxon>
        <taxon>Terriglobales</taxon>
        <taxon>Acidobacteriaceae</taxon>
        <taxon>Granulicella</taxon>
    </lineage>
</organism>
<gene>
    <name evidence="7" type="ORF">SAMN05421771_2002</name>
</gene>
<evidence type="ECO:0000256" key="3">
    <source>
        <dbReference type="ARBA" id="ARBA00022989"/>
    </source>
</evidence>
<name>A0A1I6M7U3_9BACT</name>
<dbReference type="Gene3D" id="1.20.1250.20">
    <property type="entry name" value="MFS general substrate transporter like domains"/>
    <property type="match status" value="2"/>
</dbReference>
<keyword evidence="4 5" id="KW-0472">Membrane</keyword>
<accession>A0A1I6M7U3</accession>
<dbReference type="InterPro" id="IPR050382">
    <property type="entry name" value="MFS_Na/Anion_cotransporter"/>
</dbReference>
<evidence type="ECO:0000256" key="2">
    <source>
        <dbReference type="ARBA" id="ARBA00022692"/>
    </source>
</evidence>
<keyword evidence="3 5" id="KW-1133">Transmembrane helix</keyword>
<feature type="transmembrane region" description="Helical" evidence="5">
    <location>
        <begin position="105"/>
        <end position="137"/>
    </location>
</feature>
<dbReference type="InterPro" id="IPR020846">
    <property type="entry name" value="MFS_dom"/>
</dbReference>